<sequence length="616" mass="70860">MAEIVGIVSAGVGIASFAAQVFGSIKTLKDVYEYNQKKAPENLDKIVDRLEFLKLVLEKLEPYEGNPIVDRALRSCQSIFRNVEEALDVLLQKVNRKSPGKKANRKPAKFQVSEKIREQIDEIRSELVWVIMALNLSSSICLMPPSTPENGVQRVIDHSNSLSTVDSPADDKAVHRANANDVSALSYPRSPPITQRTSCRYWGFEYTPMSIIFGKCDNKRCDMKNVRWSFRLAFNKLSIKWAFLIDLEVILGFETLWKCKNLYITLSEAQDQLRMLDRSPSPLRHHVNPDGNNYVRELLYHGPWSNQNAQFALLSLLVKELDPFFLEYLAAIAKDDPGFGGSTTLQDAVLCGSEAAVDNLLSSVDNLENHRNFLGQTPLHLAVSNPHIFEMILDAGHDMDVTDRWGITPLMYAAAMGVSDVVQLLISKGANITTRATAYEMDFMYYASVRDQWDIIFESLSAIQLYRGEEVFQPYEWMILLRQKYNKKVAEDQDQRKREEYYMYVNSYFIVDHQKATYEQVLVPESVQYQPHLEMSEYAFWLQQEYLRNLNAENGSLREEWYERRTRWFAKLLHVMGVSKQKVIQAMEVVRLKRTRSEKIDVKAIIDQFTTSMEAS</sequence>
<evidence type="ECO:0000256" key="3">
    <source>
        <dbReference type="PROSITE-ProRule" id="PRU00023"/>
    </source>
</evidence>
<dbReference type="Proteomes" id="UP000249363">
    <property type="component" value="Unassembled WGS sequence"/>
</dbReference>
<dbReference type="OrthoDB" id="3200163at2759"/>
<feature type="repeat" description="ANK" evidence="3">
    <location>
        <begin position="374"/>
        <end position="404"/>
    </location>
</feature>
<dbReference type="SUPFAM" id="SSF48403">
    <property type="entry name" value="Ankyrin repeat"/>
    <property type="match status" value="1"/>
</dbReference>
<dbReference type="RefSeq" id="XP_040734581.1">
    <property type="nucleotide sequence ID" value="XM_040878623.1"/>
</dbReference>
<evidence type="ECO:0000256" key="2">
    <source>
        <dbReference type="ARBA" id="ARBA00023043"/>
    </source>
</evidence>
<keyword evidence="5" id="KW-1185">Reference proteome</keyword>
<dbReference type="PANTHER" id="PTHR24161">
    <property type="entry name" value="ANK_REP_REGION DOMAIN-CONTAINING PROTEIN-RELATED"/>
    <property type="match status" value="1"/>
</dbReference>
<accession>A0A364L2P2</accession>
<dbReference type="STRING" id="1196081.A0A364L2P2"/>
<keyword evidence="1" id="KW-0677">Repeat</keyword>
<evidence type="ECO:0000313" key="4">
    <source>
        <dbReference type="EMBL" id="RAO70065.1"/>
    </source>
</evidence>
<dbReference type="InterPro" id="IPR002110">
    <property type="entry name" value="Ankyrin_rpt"/>
</dbReference>
<evidence type="ECO:0000313" key="5">
    <source>
        <dbReference type="Proteomes" id="UP000249363"/>
    </source>
</evidence>
<evidence type="ECO:0000256" key="1">
    <source>
        <dbReference type="ARBA" id="ARBA00022737"/>
    </source>
</evidence>
<dbReference type="InterPro" id="IPR036770">
    <property type="entry name" value="Ankyrin_rpt-contain_sf"/>
</dbReference>
<dbReference type="PROSITE" id="PS50088">
    <property type="entry name" value="ANK_REPEAT"/>
    <property type="match status" value="2"/>
</dbReference>
<gene>
    <name evidence="4" type="ORF">BHQ10_006077</name>
</gene>
<dbReference type="SMART" id="SM00248">
    <property type="entry name" value="ANK"/>
    <property type="match status" value="3"/>
</dbReference>
<proteinExistence type="predicted"/>
<dbReference type="Pfam" id="PF12796">
    <property type="entry name" value="Ank_2"/>
    <property type="match status" value="1"/>
</dbReference>
<dbReference type="Gene3D" id="1.25.40.20">
    <property type="entry name" value="Ankyrin repeat-containing domain"/>
    <property type="match status" value="1"/>
</dbReference>
<organism evidence="4 5">
    <name type="scientific">Talaromyces amestolkiae</name>
    <dbReference type="NCBI Taxonomy" id="1196081"/>
    <lineage>
        <taxon>Eukaryota</taxon>
        <taxon>Fungi</taxon>
        <taxon>Dikarya</taxon>
        <taxon>Ascomycota</taxon>
        <taxon>Pezizomycotina</taxon>
        <taxon>Eurotiomycetes</taxon>
        <taxon>Eurotiomycetidae</taxon>
        <taxon>Eurotiales</taxon>
        <taxon>Trichocomaceae</taxon>
        <taxon>Talaromyces</taxon>
        <taxon>Talaromyces sect. Talaromyces</taxon>
    </lineage>
</organism>
<protein>
    <submittedName>
        <fullName evidence="4">Uncharacterized protein</fullName>
    </submittedName>
</protein>
<dbReference type="PROSITE" id="PS50297">
    <property type="entry name" value="ANK_REP_REGION"/>
    <property type="match status" value="1"/>
</dbReference>
<dbReference type="AlphaFoldDB" id="A0A364L2P2"/>
<reference evidence="4 5" key="1">
    <citation type="journal article" date="2017" name="Biotechnol. Biofuels">
        <title>Differential beta-glucosidase expression as a function of carbon source availability in Talaromyces amestolkiae: a genomic and proteomic approach.</title>
        <authorList>
            <person name="de Eugenio L.I."/>
            <person name="Mendez-Liter J.A."/>
            <person name="Nieto-Dominguez M."/>
            <person name="Alonso L."/>
            <person name="Gil-Munoz J."/>
            <person name="Barriuso J."/>
            <person name="Prieto A."/>
            <person name="Martinez M.J."/>
        </authorList>
    </citation>
    <scope>NUCLEOTIDE SEQUENCE [LARGE SCALE GENOMIC DNA]</scope>
    <source>
        <strain evidence="4 5">CIB</strain>
    </source>
</reference>
<feature type="repeat" description="ANK" evidence="3">
    <location>
        <begin position="405"/>
        <end position="437"/>
    </location>
</feature>
<keyword evidence="2 3" id="KW-0040">ANK repeat</keyword>
<dbReference type="PANTHER" id="PTHR24161:SF119">
    <property type="entry name" value="ANKYRIN REPEAT DOMAIN 44"/>
    <property type="match status" value="1"/>
</dbReference>
<comment type="caution">
    <text evidence="4">The sequence shown here is derived from an EMBL/GenBank/DDBJ whole genome shotgun (WGS) entry which is preliminary data.</text>
</comment>
<dbReference type="EMBL" id="MIKG01000011">
    <property type="protein sequence ID" value="RAO70065.1"/>
    <property type="molecule type" value="Genomic_DNA"/>
</dbReference>
<name>A0A364L2P2_TALAM</name>
<dbReference type="GeneID" id="63795293"/>